<sequence length="77" mass="8088">MGVAECDNVSSLVGRESGVANRLVDGESLGEQSEQSLAVGRIQFARSPDEPADAPAFDAGLACLKRIIPVEEEESNV</sequence>
<reference evidence="1" key="1">
    <citation type="submission" date="2022-06" db="EMBL/GenBank/DDBJ databases">
        <title>Diverse halophilic archaea isolated from saline environments.</title>
        <authorList>
            <person name="Cui H.-L."/>
        </authorList>
    </citation>
    <scope>NUCLEOTIDE SEQUENCE</scope>
    <source>
        <strain evidence="1">WLHS1</strain>
    </source>
</reference>
<dbReference type="AlphaFoldDB" id="A0A9E7ND24"/>
<name>A0A9E7ND24_9EURY</name>
<evidence type="ECO:0000313" key="2">
    <source>
        <dbReference type="Proteomes" id="UP001056855"/>
    </source>
</evidence>
<organism evidence="1 2">
    <name type="scientific">Natronosalvus rutilus</name>
    <dbReference type="NCBI Taxonomy" id="2953753"/>
    <lineage>
        <taxon>Archaea</taxon>
        <taxon>Methanobacteriati</taxon>
        <taxon>Methanobacteriota</taxon>
        <taxon>Stenosarchaea group</taxon>
        <taxon>Halobacteria</taxon>
        <taxon>Halobacteriales</taxon>
        <taxon>Natrialbaceae</taxon>
        <taxon>Natronosalvus</taxon>
    </lineage>
</organism>
<evidence type="ECO:0000313" key="1">
    <source>
        <dbReference type="EMBL" id="UTF54633.1"/>
    </source>
</evidence>
<gene>
    <name evidence="1" type="ORF">NGM29_04990</name>
</gene>
<dbReference type="EMBL" id="CP100355">
    <property type="protein sequence ID" value="UTF54633.1"/>
    <property type="molecule type" value="Genomic_DNA"/>
</dbReference>
<proteinExistence type="predicted"/>
<dbReference type="KEGG" id="sawl:NGM29_04990"/>
<keyword evidence="2" id="KW-1185">Reference proteome</keyword>
<accession>A0A9E7ND24</accession>
<dbReference type="RefSeq" id="WP_254159335.1">
    <property type="nucleotide sequence ID" value="NZ_CP100355.1"/>
</dbReference>
<dbReference type="Proteomes" id="UP001056855">
    <property type="component" value="Chromosome"/>
</dbReference>
<protein>
    <submittedName>
        <fullName evidence="1">Uncharacterized protein</fullName>
    </submittedName>
</protein>
<dbReference type="GeneID" id="73289378"/>